<feature type="region of interest" description="Disordered" evidence="1">
    <location>
        <begin position="481"/>
        <end position="509"/>
    </location>
</feature>
<dbReference type="Gene3D" id="1.20.58.630">
    <property type="match status" value="1"/>
</dbReference>
<reference evidence="3 4" key="1">
    <citation type="submission" date="2016-03" db="EMBL/GenBank/DDBJ databases">
        <title>Choanephora cucurbitarum.</title>
        <authorList>
            <person name="Min B."/>
            <person name="Park H."/>
            <person name="Park J.-H."/>
            <person name="Shin H.-D."/>
            <person name="Choi I.-G."/>
        </authorList>
    </citation>
    <scope>NUCLEOTIDE SEQUENCE [LARGE SCALE GENOMIC DNA]</scope>
    <source>
        <strain evidence="3 4">KUS-F28377</strain>
    </source>
</reference>
<feature type="domain" description="FH2" evidence="2">
    <location>
        <begin position="22"/>
        <end position="441"/>
    </location>
</feature>
<sequence>MPGASTGSPPLPPAFLGTVGRKPSAFHAKQKLKFVEWEKMNFDNIQETIWNEFERDIELSLHKQTESADSIMEYQLAKAGVFDDVELTFAQKPAVEIKAKPLKNETHILDTKKSYNLNILIKNIIKKIPFDEIRYYFLQLDSYFMDEQIILNLLKYLPTEDEATKLSAYHDAPLEEVERLGVPEKFCLQMIKIDRLKERLECMLFKSTFFERYTVLHKQMTSVYNASIALRDAKYFKELLHLVLLLGNFLNGNTYRGGAFGIKIASINKLIDTKGTSKSTTLLHFLVDAVEKNFPYVLAFLEELDECGLASKVSRSEMIIEYQNIEADLGKLEAELRDHYPNKHKKDEQVVELDKFASTMHKFYKQASSEFKRICMLSKKMEESYEQAVRFYGEDPKKTQPDEFFGIFKEFTTSWEKCSADSREHKLKQDRIEKQKKREQERRKRANSNAGAKLKDPENEEDKAILHSLLDKLKKDTLDVKVRRRSDRRSRQRSTSISQQQLQQSFSTQQPNIDSIYLKANKMLRNIQGENSTSLLVDGGAASPTIFDFGHSHHLHNTMDKLHGGRRRMSASVAIRPSFMPLLYDSEATDSPMLATPSTSLLNASNAIPEETKSTLLSARRHARPLSALVIPKPSMSSQSHSSNPTPTTTAPARQVRIRKTSKRPIFDHSLRIRARRMSTR</sequence>
<dbReference type="PANTHER" id="PTHR45725">
    <property type="entry name" value="FORMIN HOMOLOGY 2 FAMILY MEMBER"/>
    <property type="match status" value="1"/>
</dbReference>
<dbReference type="STRING" id="101091.A0A1C7MZV6"/>
<feature type="region of interest" description="Disordered" evidence="1">
    <location>
        <begin position="422"/>
        <end position="460"/>
    </location>
</feature>
<dbReference type="InterPro" id="IPR042201">
    <property type="entry name" value="FH2_Formin_sf"/>
</dbReference>
<protein>
    <submittedName>
        <fullName evidence="3">Disheveled-associated activator of morphogenesis 1</fullName>
    </submittedName>
</protein>
<dbReference type="Pfam" id="PF02181">
    <property type="entry name" value="FH2"/>
    <property type="match status" value="1"/>
</dbReference>
<evidence type="ECO:0000313" key="4">
    <source>
        <dbReference type="Proteomes" id="UP000093000"/>
    </source>
</evidence>
<feature type="region of interest" description="Disordered" evidence="1">
    <location>
        <begin position="631"/>
        <end position="662"/>
    </location>
</feature>
<dbReference type="Gene3D" id="6.10.30.50">
    <property type="match status" value="1"/>
</dbReference>
<comment type="caution">
    <text evidence="3">The sequence shown here is derived from an EMBL/GenBank/DDBJ whole genome shotgun (WGS) entry which is preliminary data.</text>
</comment>
<feature type="compositionally biased region" description="Basic residues" evidence="1">
    <location>
        <begin position="482"/>
        <end position="492"/>
    </location>
</feature>
<feature type="compositionally biased region" description="Basic and acidic residues" evidence="1">
    <location>
        <begin position="422"/>
        <end position="442"/>
    </location>
</feature>
<dbReference type="Proteomes" id="UP000093000">
    <property type="component" value="Unassembled WGS sequence"/>
</dbReference>
<gene>
    <name evidence="3" type="primary">DAAM1</name>
    <name evidence="3" type="ORF">A0J61_09648</name>
</gene>
<evidence type="ECO:0000313" key="3">
    <source>
        <dbReference type="EMBL" id="OBZ82301.1"/>
    </source>
</evidence>
<dbReference type="OrthoDB" id="1104827at2759"/>
<proteinExistence type="predicted"/>
<dbReference type="AlphaFoldDB" id="A0A1C7MZV6"/>
<name>A0A1C7MZV6_9FUNG</name>
<accession>A0A1C7MZV6</accession>
<dbReference type="InParanoid" id="A0A1C7MZV6"/>
<organism evidence="3 4">
    <name type="scientific">Choanephora cucurbitarum</name>
    <dbReference type="NCBI Taxonomy" id="101091"/>
    <lineage>
        <taxon>Eukaryota</taxon>
        <taxon>Fungi</taxon>
        <taxon>Fungi incertae sedis</taxon>
        <taxon>Mucoromycota</taxon>
        <taxon>Mucoromycotina</taxon>
        <taxon>Mucoromycetes</taxon>
        <taxon>Mucorales</taxon>
        <taxon>Mucorineae</taxon>
        <taxon>Choanephoraceae</taxon>
        <taxon>Choanephoroideae</taxon>
        <taxon>Choanephora</taxon>
    </lineage>
</organism>
<dbReference type="InterPro" id="IPR051425">
    <property type="entry name" value="Formin_Homology"/>
</dbReference>
<dbReference type="PANTHER" id="PTHR45725:SF1">
    <property type="entry name" value="DISHEVELLED ASSOCIATED ACTIVATOR OF MORPHOGENESIS, ISOFORM D"/>
    <property type="match status" value="1"/>
</dbReference>
<dbReference type="EMBL" id="LUGH01000900">
    <property type="protein sequence ID" value="OBZ82301.1"/>
    <property type="molecule type" value="Genomic_DNA"/>
</dbReference>
<dbReference type="InterPro" id="IPR015425">
    <property type="entry name" value="FH2_Formin"/>
</dbReference>
<feature type="compositionally biased region" description="Low complexity" evidence="1">
    <location>
        <begin position="632"/>
        <end position="652"/>
    </location>
</feature>
<dbReference type="SUPFAM" id="SSF101447">
    <property type="entry name" value="Formin homology 2 domain (FH2 domain)"/>
    <property type="match status" value="1"/>
</dbReference>
<feature type="compositionally biased region" description="Low complexity" evidence="1">
    <location>
        <begin position="493"/>
        <end position="509"/>
    </location>
</feature>
<keyword evidence="4" id="KW-1185">Reference proteome</keyword>
<evidence type="ECO:0000259" key="2">
    <source>
        <dbReference type="PROSITE" id="PS51444"/>
    </source>
</evidence>
<dbReference type="Gene3D" id="1.20.58.2220">
    <property type="entry name" value="Formin, FH2 domain"/>
    <property type="match status" value="1"/>
</dbReference>
<dbReference type="PROSITE" id="PS51444">
    <property type="entry name" value="FH2"/>
    <property type="match status" value="1"/>
</dbReference>
<evidence type="ECO:0000256" key="1">
    <source>
        <dbReference type="SAM" id="MobiDB-lite"/>
    </source>
</evidence>
<dbReference type="SMART" id="SM00498">
    <property type="entry name" value="FH2"/>
    <property type="match status" value="1"/>
</dbReference>